<reference evidence="1" key="2">
    <citation type="submission" date="2015-06" db="UniProtKB">
        <authorList>
            <consortium name="EnsemblProtists"/>
        </authorList>
    </citation>
    <scope>IDENTIFICATION</scope>
    <source>
        <strain evidence="1">Emoy2</strain>
    </source>
</reference>
<proteinExistence type="predicted"/>
<evidence type="ECO:0000313" key="1">
    <source>
        <dbReference type="EnsemblProtists" id="HpaP809450"/>
    </source>
</evidence>
<protein>
    <submittedName>
        <fullName evidence="1">Uncharacterized protein</fullName>
    </submittedName>
</protein>
<reference evidence="2" key="1">
    <citation type="journal article" date="2010" name="Science">
        <title>Signatures of adaptation to obligate biotrophy in the Hyaloperonospora arabidopsidis genome.</title>
        <authorList>
            <person name="Baxter L."/>
            <person name="Tripathy S."/>
            <person name="Ishaque N."/>
            <person name="Boot N."/>
            <person name="Cabral A."/>
            <person name="Kemen E."/>
            <person name="Thines M."/>
            <person name="Ah-Fong A."/>
            <person name="Anderson R."/>
            <person name="Badejoko W."/>
            <person name="Bittner-Eddy P."/>
            <person name="Boore J.L."/>
            <person name="Chibucos M.C."/>
            <person name="Coates M."/>
            <person name="Dehal P."/>
            <person name="Delehaunty K."/>
            <person name="Dong S."/>
            <person name="Downton P."/>
            <person name="Dumas B."/>
            <person name="Fabro G."/>
            <person name="Fronick C."/>
            <person name="Fuerstenberg S.I."/>
            <person name="Fulton L."/>
            <person name="Gaulin E."/>
            <person name="Govers F."/>
            <person name="Hughes L."/>
            <person name="Humphray S."/>
            <person name="Jiang R.H."/>
            <person name="Judelson H."/>
            <person name="Kamoun S."/>
            <person name="Kyung K."/>
            <person name="Meijer H."/>
            <person name="Minx P."/>
            <person name="Morris P."/>
            <person name="Nelson J."/>
            <person name="Phuntumart V."/>
            <person name="Qutob D."/>
            <person name="Rehmany A."/>
            <person name="Rougon-Cardoso A."/>
            <person name="Ryden P."/>
            <person name="Torto-Alalibo T."/>
            <person name="Studholme D."/>
            <person name="Wang Y."/>
            <person name="Win J."/>
            <person name="Wood J."/>
            <person name="Clifton S.W."/>
            <person name="Rogers J."/>
            <person name="Van den Ackerveken G."/>
            <person name="Jones J.D."/>
            <person name="McDowell J.M."/>
            <person name="Beynon J."/>
            <person name="Tyler B.M."/>
        </authorList>
    </citation>
    <scope>NUCLEOTIDE SEQUENCE [LARGE SCALE GENOMIC DNA]</scope>
    <source>
        <strain evidence="2">Emoy2</strain>
    </source>
</reference>
<dbReference type="Proteomes" id="UP000011713">
    <property type="component" value="Unassembled WGS sequence"/>
</dbReference>
<name>M4BSL6_HYAAE</name>
<dbReference type="AlphaFoldDB" id="M4BSL6"/>
<dbReference type="InParanoid" id="M4BSL6"/>
<dbReference type="EnsemblProtists" id="HpaT809450">
    <property type="protein sequence ID" value="HpaP809450"/>
    <property type="gene ID" value="HpaG809450"/>
</dbReference>
<evidence type="ECO:0000313" key="2">
    <source>
        <dbReference type="Proteomes" id="UP000011713"/>
    </source>
</evidence>
<organism evidence="1 2">
    <name type="scientific">Hyaloperonospora arabidopsidis (strain Emoy2)</name>
    <name type="common">Downy mildew agent</name>
    <name type="synonym">Peronospora arabidopsidis</name>
    <dbReference type="NCBI Taxonomy" id="559515"/>
    <lineage>
        <taxon>Eukaryota</taxon>
        <taxon>Sar</taxon>
        <taxon>Stramenopiles</taxon>
        <taxon>Oomycota</taxon>
        <taxon>Peronosporomycetes</taxon>
        <taxon>Peronosporales</taxon>
        <taxon>Peronosporaceae</taxon>
        <taxon>Hyaloperonospora</taxon>
    </lineage>
</organism>
<accession>M4BSL6</accession>
<dbReference type="VEuPathDB" id="FungiDB:HpaG809450"/>
<dbReference type="HOGENOM" id="CLU_2799394_0_0_1"/>
<dbReference type="EMBL" id="JH598725">
    <property type="status" value="NOT_ANNOTATED_CDS"/>
    <property type="molecule type" value="Genomic_DNA"/>
</dbReference>
<keyword evidence="2" id="KW-1185">Reference proteome</keyword>
<sequence length="68" mass="7478">MLIIPEAMENGVTFEEPDLSGDGYARLWTKGGVTTLCYKLKPVTQHSSIDIRIDIHSFGIACQPIVTV</sequence>